<evidence type="ECO:0000259" key="8">
    <source>
        <dbReference type="Pfam" id="PF00441"/>
    </source>
</evidence>
<evidence type="ECO:0000313" key="11">
    <source>
        <dbReference type="EMBL" id="PZV83097.1"/>
    </source>
</evidence>
<dbReference type="GO" id="GO:0050660">
    <property type="term" value="F:flavin adenine dinucleotide binding"/>
    <property type="evidence" value="ECO:0007669"/>
    <property type="project" value="InterPro"/>
</dbReference>
<organism evidence="11 12">
    <name type="scientific">Algoriphagus aquaeductus</name>
    <dbReference type="NCBI Taxonomy" id="475299"/>
    <lineage>
        <taxon>Bacteria</taxon>
        <taxon>Pseudomonadati</taxon>
        <taxon>Bacteroidota</taxon>
        <taxon>Cytophagia</taxon>
        <taxon>Cytophagales</taxon>
        <taxon>Cyclobacteriaceae</taxon>
        <taxon>Algoriphagus</taxon>
    </lineage>
</organism>
<dbReference type="Gene3D" id="2.40.110.10">
    <property type="entry name" value="Butyryl-CoA Dehydrogenase, subunit A, domain 2"/>
    <property type="match status" value="1"/>
</dbReference>
<feature type="domain" description="Acyl-CoA dehydrogenase/oxidase C-terminal" evidence="8">
    <location>
        <begin position="244"/>
        <end position="396"/>
    </location>
</feature>
<comment type="similarity">
    <text evidence="2 7">Belongs to the acyl-CoA dehydrogenase family.</text>
</comment>
<evidence type="ECO:0000259" key="10">
    <source>
        <dbReference type="Pfam" id="PF02771"/>
    </source>
</evidence>
<evidence type="ECO:0000256" key="5">
    <source>
        <dbReference type="ARBA" id="ARBA00022827"/>
    </source>
</evidence>
<dbReference type="SUPFAM" id="SSF56645">
    <property type="entry name" value="Acyl-CoA dehydrogenase NM domain-like"/>
    <property type="match status" value="1"/>
</dbReference>
<dbReference type="InterPro" id="IPR006091">
    <property type="entry name" value="Acyl-CoA_Oxase/DH_mid-dom"/>
</dbReference>
<dbReference type="InterPro" id="IPR009100">
    <property type="entry name" value="AcylCoA_DH/oxidase_NM_dom_sf"/>
</dbReference>
<dbReference type="FunFam" id="2.40.110.10:FF:000002">
    <property type="entry name" value="Acyl-CoA dehydrogenase fadE12"/>
    <property type="match status" value="1"/>
</dbReference>
<dbReference type="InterPro" id="IPR013786">
    <property type="entry name" value="AcylCoA_DH/ox_N"/>
</dbReference>
<dbReference type="Pfam" id="PF02771">
    <property type="entry name" value="Acyl-CoA_dh_N"/>
    <property type="match status" value="1"/>
</dbReference>
<dbReference type="InterPro" id="IPR036250">
    <property type="entry name" value="AcylCo_DH-like_C"/>
</dbReference>
<dbReference type="Pfam" id="PF02770">
    <property type="entry name" value="Acyl-CoA_dh_M"/>
    <property type="match status" value="1"/>
</dbReference>
<dbReference type="InterPro" id="IPR046373">
    <property type="entry name" value="Acyl-CoA_Oxase/DH_mid-dom_sf"/>
</dbReference>
<feature type="domain" description="Acyl-CoA dehydrogenase/oxidase N-terminal" evidence="10">
    <location>
        <begin position="15"/>
        <end position="127"/>
    </location>
</feature>
<dbReference type="InterPro" id="IPR009075">
    <property type="entry name" value="AcylCo_DH/oxidase_C"/>
</dbReference>
<evidence type="ECO:0000256" key="4">
    <source>
        <dbReference type="ARBA" id="ARBA00022630"/>
    </source>
</evidence>
<dbReference type="OrthoDB" id="1489360at2"/>
<comment type="caution">
    <text evidence="11">The sequence shown here is derived from an EMBL/GenBank/DDBJ whole genome shotgun (WGS) entry which is preliminary data.</text>
</comment>
<dbReference type="Proteomes" id="UP000248917">
    <property type="component" value="Unassembled WGS sequence"/>
</dbReference>
<dbReference type="GO" id="GO:0003995">
    <property type="term" value="F:acyl-CoA dehydrogenase activity"/>
    <property type="evidence" value="ECO:0007669"/>
    <property type="project" value="TreeGrafter"/>
</dbReference>
<dbReference type="Pfam" id="PF00441">
    <property type="entry name" value="Acyl-CoA_dh_1"/>
    <property type="match status" value="1"/>
</dbReference>
<proteinExistence type="inferred from homology"/>
<gene>
    <name evidence="11" type="ORF">CLV31_10749</name>
</gene>
<dbReference type="InterPro" id="IPR050741">
    <property type="entry name" value="Acyl-CoA_dehydrogenase"/>
</dbReference>
<name>A0A326RSR1_9BACT</name>
<feature type="domain" description="Acyl-CoA oxidase/dehydrogenase middle" evidence="9">
    <location>
        <begin position="131"/>
        <end position="232"/>
    </location>
</feature>
<protein>
    <submittedName>
        <fullName evidence="11">Alkylation response protein AidB-like acyl-CoA dehydrogenase</fullName>
    </submittedName>
</protein>
<evidence type="ECO:0000259" key="9">
    <source>
        <dbReference type="Pfam" id="PF02770"/>
    </source>
</evidence>
<evidence type="ECO:0000256" key="2">
    <source>
        <dbReference type="ARBA" id="ARBA00009347"/>
    </source>
</evidence>
<accession>A0A326RSR1</accession>
<comment type="cofactor">
    <cofactor evidence="1 7">
        <name>FAD</name>
        <dbReference type="ChEBI" id="CHEBI:57692"/>
    </cofactor>
</comment>
<dbReference type="InterPro" id="IPR037069">
    <property type="entry name" value="AcylCoA_DH/ox_N_sf"/>
</dbReference>
<keyword evidence="12" id="KW-1185">Reference proteome</keyword>
<sequence length="402" mass="44945">MHPTPNFPPEALAPLLEKYRQFIREEIFPIDLNVVQGPFKSYLPRLHDLRTKSKQLGLFAPHLSKADGGVGLNLVQFAQVSEILGQSPIGHYVFNCAAPDIGNMELLHLFGTEDQKSTWLKPLQQGEIRSCFAMTEPALAGSNPVHLATTAVREGDEFVISGHKWFTTAADGAKFTIVMAVTNPEAESPYQRASMILVPLDNPGYRLMRNIPIMGEAGEDYLSHGEVKFENCRVPVSNLIGKEGQGFALAQERLGPGRIHHCMRWIGICERVFDLMCRRAISRQLDPGKPLAEKQTIQNWIAESRAEIKASRLMVMDTAQKMQELGAKAVREDISTIKFFVADVLMKVIDRAIQVHGALGITDDTLLSFWYRHERGARIYDGPDEVHKSALARSILKSFTEK</sequence>
<evidence type="ECO:0000256" key="6">
    <source>
        <dbReference type="ARBA" id="ARBA00023002"/>
    </source>
</evidence>
<dbReference type="Gene3D" id="1.10.540.10">
    <property type="entry name" value="Acyl-CoA dehydrogenase/oxidase, N-terminal domain"/>
    <property type="match status" value="1"/>
</dbReference>
<dbReference type="SUPFAM" id="SSF47203">
    <property type="entry name" value="Acyl-CoA dehydrogenase C-terminal domain-like"/>
    <property type="match status" value="1"/>
</dbReference>
<keyword evidence="6 7" id="KW-0560">Oxidoreductase</keyword>
<dbReference type="PANTHER" id="PTHR48083:SF13">
    <property type="entry name" value="ACYL-COA DEHYDROGENASE FAMILY MEMBER 11"/>
    <property type="match status" value="1"/>
</dbReference>
<dbReference type="GO" id="GO:0005737">
    <property type="term" value="C:cytoplasm"/>
    <property type="evidence" value="ECO:0007669"/>
    <property type="project" value="TreeGrafter"/>
</dbReference>
<evidence type="ECO:0000256" key="3">
    <source>
        <dbReference type="ARBA" id="ARBA00011738"/>
    </source>
</evidence>
<dbReference type="RefSeq" id="WP_111392912.1">
    <property type="nucleotide sequence ID" value="NZ_QKTX01000007.1"/>
</dbReference>
<dbReference type="AlphaFoldDB" id="A0A326RSR1"/>
<reference evidence="11 12" key="1">
    <citation type="submission" date="2018-06" db="EMBL/GenBank/DDBJ databases">
        <title>Genomic Encyclopedia of Archaeal and Bacterial Type Strains, Phase II (KMG-II): from individual species to whole genera.</title>
        <authorList>
            <person name="Goeker M."/>
        </authorList>
    </citation>
    <scope>NUCLEOTIDE SEQUENCE [LARGE SCALE GENOMIC DNA]</scope>
    <source>
        <strain evidence="11 12">T4</strain>
    </source>
</reference>
<keyword evidence="5 7" id="KW-0274">FAD</keyword>
<dbReference type="GO" id="GO:0033539">
    <property type="term" value="P:fatty acid beta-oxidation using acyl-CoA dehydrogenase"/>
    <property type="evidence" value="ECO:0007669"/>
    <property type="project" value="TreeGrafter"/>
</dbReference>
<dbReference type="EMBL" id="QKTX01000007">
    <property type="protein sequence ID" value="PZV83097.1"/>
    <property type="molecule type" value="Genomic_DNA"/>
</dbReference>
<dbReference type="Gene3D" id="1.20.140.10">
    <property type="entry name" value="Butyryl-CoA Dehydrogenase, subunit A, domain 3"/>
    <property type="match status" value="1"/>
</dbReference>
<evidence type="ECO:0000313" key="12">
    <source>
        <dbReference type="Proteomes" id="UP000248917"/>
    </source>
</evidence>
<comment type="subunit">
    <text evidence="3">Homodimer.</text>
</comment>
<evidence type="ECO:0000256" key="1">
    <source>
        <dbReference type="ARBA" id="ARBA00001974"/>
    </source>
</evidence>
<dbReference type="PANTHER" id="PTHR48083">
    <property type="entry name" value="MEDIUM-CHAIN SPECIFIC ACYL-COA DEHYDROGENASE, MITOCHONDRIAL-RELATED"/>
    <property type="match status" value="1"/>
</dbReference>
<keyword evidence="4 7" id="KW-0285">Flavoprotein</keyword>
<evidence type="ECO:0000256" key="7">
    <source>
        <dbReference type="RuleBase" id="RU362125"/>
    </source>
</evidence>